<sequence length="166" mass="19088">MFKEGKTERDEAELEQQKAQELKAEQDAMINSAPPPDDYPSGLLSLQIHNITGLELQRWRKRRAEDDDDDDEASDEEETGESLPSSYCTVIVNHSKTFKTRTKPQNAKPFFNAGCERFVRDWRDCEVFFSVRDARLHEDDPLLGIVHLPLGDVFKERSQVMGFCPL</sequence>
<protein>
    <recommendedName>
        <fullName evidence="2">C2 domain-containing protein</fullName>
    </recommendedName>
</protein>
<dbReference type="PROSITE" id="PS50004">
    <property type="entry name" value="C2"/>
    <property type="match status" value="1"/>
</dbReference>
<dbReference type="InterPro" id="IPR000008">
    <property type="entry name" value="C2_dom"/>
</dbReference>
<feature type="region of interest" description="Disordered" evidence="1">
    <location>
        <begin position="59"/>
        <end position="85"/>
    </location>
</feature>
<dbReference type="PANTHER" id="PTHR47348:SF2">
    <property type="entry name" value="MEIOTICALLY UP-REGULATED 190 PROTEIN"/>
    <property type="match status" value="1"/>
</dbReference>
<comment type="caution">
    <text evidence="3">The sequence shown here is derived from an EMBL/GenBank/DDBJ whole genome shotgun (WGS) entry which is preliminary data.</text>
</comment>
<feature type="domain" description="C2" evidence="2">
    <location>
        <begin position="24"/>
        <end position="163"/>
    </location>
</feature>
<dbReference type="Pfam" id="PF00168">
    <property type="entry name" value="C2"/>
    <property type="match status" value="1"/>
</dbReference>
<accession>A0A0J7JTV3</accession>
<dbReference type="PaxDb" id="67767-A0A0J7JTV3"/>
<evidence type="ECO:0000259" key="2">
    <source>
        <dbReference type="PROSITE" id="PS50004"/>
    </source>
</evidence>
<dbReference type="AlphaFoldDB" id="A0A0J7JTV3"/>
<dbReference type="InterPro" id="IPR035892">
    <property type="entry name" value="C2_domain_sf"/>
</dbReference>
<reference evidence="3 4" key="1">
    <citation type="submission" date="2015-04" db="EMBL/GenBank/DDBJ databases">
        <title>Lasius niger genome sequencing.</title>
        <authorList>
            <person name="Konorov E.A."/>
            <person name="Nikitin M.A."/>
            <person name="Kirill M.V."/>
            <person name="Chang P."/>
        </authorList>
    </citation>
    <scope>NUCLEOTIDE SEQUENCE [LARGE SCALE GENOMIC DNA]</scope>
    <source>
        <tissue evidence="3">Whole</tissue>
    </source>
</reference>
<evidence type="ECO:0000256" key="1">
    <source>
        <dbReference type="SAM" id="MobiDB-lite"/>
    </source>
</evidence>
<dbReference type="OrthoDB" id="419768at2759"/>
<feature type="region of interest" description="Disordered" evidence="1">
    <location>
        <begin position="1"/>
        <end position="43"/>
    </location>
</feature>
<feature type="non-terminal residue" evidence="3">
    <location>
        <position position="166"/>
    </location>
</feature>
<feature type="compositionally biased region" description="Basic and acidic residues" evidence="1">
    <location>
        <begin position="1"/>
        <end position="26"/>
    </location>
</feature>
<dbReference type="PANTHER" id="PTHR47348">
    <property type="entry name" value="MEIOTICALLY UP-REGULATED GENE 190 PROTEIN"/>
    <property type="match status" value="1"/>
</dbReference>
<dbReference type="SUPFAM" id="SSF49562">
    <property type="entry name" value="C2 domain (Calcium/lipid-binding domain, CaLB)"/>
    <property type="match status" value="1"/>
</dbReference>
<feature type="compositionally biased region" description="Acidic residues" evidence="1">
    <location>
        <begin position="66"/>
        <end position="80"/>
    </location>
</feature>
<dbReference type="Gene3D" id="2.60.40.150">
    <property type="entry name" value="C2 domain"/>
    <property type="match status" value="1"/>
</dbReference>
<dbReference type="EMBL" id="LBMM01033654">
    <property type="protein sequence ID" value="KMQ81602.1"/>
    <property type="molecule type" value="Genomic_DNA"/>
</dbReference>
<name>A0A0J7JTV3_LASNI</name>
<evidence type="ECO:0000313" key="3">
    <source>
        <dbReference type="EMBL" id="KMQ81602.1"/>
    </source>
</evidence>
<dbReference type="Proteomes" id="UP000036403">
    <property type="component" value="Unassembled WGS sequence"/>
</dbReference>
<gene>
    <name evidence="3" type="ORF">RF55_25811</name>
</gene>
<keyword evidence="4" id="KW-1185">Reference proteome</keyword>
<evidence type="ECO:0000313" key="4">
    <source>
        <dbReference type="Proteomes" id="UP000036403"/>
    </source>
</evidence>
<dbReference type="STRING" id="67767.A0A0J7JTV3"/>
<proteinExistence type="predicted"/>
<organism evidence="3 4">
    <name type="scientific">Lasius niger</name>
    <name type="common">Black garden ant</name>
    <dbReference type="NCBI Taxonomy" id="67767"/>
    <lineage>
        <taxon>Eukaryota</taxon>
        <taxon>Metazoa</taxon>
        <taxon>Ecdysozoa</taxon>
        <taxon>Arthropoda</taxon>
        <taxon>Hexapoda</taxon>
        <taxon>Insecta</taxon>
        <taxon>Pterygota</taxon>
        <taxon>Neoptera</taxon>
        <taxon>Endopterygota</taxon>
        <taxon>Hymenoptera</taxon>
        <taxon>Apocrita</taxon>
        <taxon>Aculeata</taxon>
        <taxon>Formicoidea</taxon>
        <taxon>Formicidae</taxon>
        <taxon>Formicinae</taxon>
        <taxon>Lasius</taxon>
        <taxon>Lasius</taxon>
    </lineage>
</organism>